<gene>
    <name evidence="10" type="primary">murJ</name>
    <name evidence="12" type="ORF">QO011_002717</name>
</gene>
<comment type="similarity">
    <text evidence="9 10 11">Belongs to the MurJ/MviN family.</text>
</comment>
<dbReference type="NCBIfam" id="TIGR01695">
    <property type="entry name" value="murJ_mviN"/>
    <property type="match status" value="1"/>
</dbReference>
<comment type="caution">
    <text evidence="12">The sequence shown here is derived from an EMBL/GenBank/DDBJ whole genome shotgun (WGS) entry which is preliminary data.</text>
</comment>
<evidence type="ECO:0000313" key="13">
    <source>
        <dbReference type="Proteomes" id="UP001242480"/>
    </source>
</evidence>
<proteinExistence type="inferred from homology"/>
<feature type="transmembrane region" description="Helical" evidence="10">
    <location>
        <begin position="346"/>
        <end position="368"/>
    </location>
</feature>
<dbReference type="Proteomes" id="UP001242480">
    <property type="component" value="Unassembled WGS sequence"/>
</dbReference>
<organism evidence="12 13">
    <name type="scientific">Labrys wisconsinensis</name>
    <dbReference type="NCBI Taxonomy" id="425677"/>
    <lineage>
        <taxon>Bacteria</taxon>
        <taxon>Pseudomonadati</taxon>
        <taxon>Pseudomonadota</taxon>
        <taxon>Alphaproteobacteria</taxon>
        <taxon>Hyphomicrobiales</taxon>
        <taxon>Xanthobacteraceae</taxon>
        <taxon>Labrys</taxon>
    </lineage>
</organism>
<dbReference type="RefSeq" id="WP_307272645.1">
    <property type="nucleotide sequence ID" value="NZ_JAUSVX010000004.1"/>
</dbReference>
<keyword evidence="13" id="KW-1185">Reference proteome</keyword>
<dbReference type="PIRSF" id="PIRSF002869">
    <property type="entry name" value="MviN"/>
    <property type="match status" value="1"/>
</dbReference>
<keyword evidence="3 10" id="KW-0812">Transmembrane</keyword>
<evidence type="ECO:0000256" key="6">
    <source>
        <dbReference type="ARBA" id="ARBA00022989"/>
    </source>
</evidence>
<evidence type="ECO:0000256" key="1">
    <source>
        <dbReference type="ARBA" id="ARBA00004651"/>
    </source>
</evidence>
<feature type="transmembrane region" description="Helical" evidence="10">
    <location>
        <begin position="405"/>
        <end position="426"/>
    </location>
</feature>
<feature type="transmembrane region" description="Helical" evidence="10">
    <location>
        <begin position="309"/>
        <end position="334"/>
    </location>
</feature>
<dbReference type="InterPro" id="IPR004268">
    <property type="entry name" value="MurJ"/>
</dbReference>
<feature type="transmembrane region" description="Helical" evidence="10">
    <location>
        <begin position="479"/>
        <end position="499"/>
    </location>
</feature>
<feature type="transmembrane region" description="Helical" evidence="10">
    <location>
        <begin position="226"/>
        <end position="251"/>
    </location>
</feature>
<feature type="transmembrane region" description="Helical" evidence="10">
    <location>
        <begin position="438"/>
        <end position="459"/>
    </location>
</feature>
<feature type="transmembrane region" description="Helical" evidence="10">
    <location>
        <begin position="85"/>
        <end position="104"/>
    </location>
</feature>
<evidence type="ECO:0000256" key="3">
    <source>
        <dbReference type="ARBA" id="ARBA00022692"/>
    </source>
</evidence>
<keyword evidence="5 10" id="KW-0573">Peptidoglycan synthesis</keyword>
<keyword evidence="2 10" id="KW-1003">Cell membrane</keyword>
<dbReference type="CDD" id="cd13123">
    <property type="entry name" value="MATE_MurJ_like"/>
    <property type="match status" value="1"/>
</dbReference>
<evidence type="ECO:0000256" key="10">
    <source>
        <dbReference type="HAMAP-Rule" id="MF_02078"/>
    </source>
</evidence>
<evidence type="ECO:0000256" key="5">
    <source>
        <dbReference type="ARBA" id="ARBA00022984"/>
    </source>
</evidence>
<feature type="transmembrane region" description="Helical" evidence="10">
    <location>
        <begin position="271"/>
        <end position="288"/>
    </location>
</feature>
<dbReference type="PANTHER" id="PTHR47019:SF1">
    <property type="entry name" value="LIPID II FLIPPASE MURJ"/>
    <property type="match status" value="1"/>
</dbReference>
<dbReference type="EMBL" id="JAUSVX010000004">
    <property type="protein sequence ID" value="MDQ0469701.1"/>
    <property type="molecule type" value="Genomic_DNA"/>
</dbReference>
<sequence>MLKKILSVGAWTLVSRVTGFARDVFTAAILGTGPMADAFVVAFRLPNNFRAIFGEGAFSNSFVPAYTRIEEQAGRSAAAEFQGRIASLLLVSTLAVTLAAILFMPQVVSVLAPGFGNEAGQFDLAVTLTRITFPYLPLITLATLYGAVLNAAGRFTAFAAAPILLNLVWIAALLAAPLFPSPAHAVAWGVTISGAAQLGVVWWAARRARLLARLRAIRLDPELRRFFRSLGPALIGSMGVQIAMFADTIIASTLPSGAVSSLFYADRIYQLPYGVIAIAAGTVLLPEMSRFIAAGEPDKAHAAQNRAMLLIWFMAAPFFAAFLTVPELIMQAFFARGAFTSASAEAAGAALLAYGVGLPAIVLIRSAVASFYARGDTATPLWASLTAIAVNVGFKIVLMGPLQQAGLALATSIGAWVNLGILMVLAVRSGRMVPDRRLLNALGGLTVATALMGAAMVLAEALADPYVAGVSRQLREPAKLVLVGLAGGAVYGLAALVLFKALGMRLRR</sequence>
<keyword evidence="10 11" id="KW-0813">Transport</keyword>
<protein>
    <recommendedName>
        <fullName evidence="10">Probable lipid II flippase MurJ</fullName>
    </recommendedName>
</protein>
<comment type="function">
    <text evidence="8 10 11">Involved in peptidoglycan biosynthesis. Transports lipid-linked peptidoglycan precursors from the inner to the outer leaflet of the cytoplasmic membrane.</text>
</comment>
<keyword evidence="7 10" id="KW-0472">Membrane</keyword>
<feature type="transmembrane region" description="Helical" evidence="10">
    <location>
        <begin position="185"/>
        <end position="205"/>
    </location>
</feature>
<feature type="transmembrane region" description="Helical" evidence="10">
    <location>
        <begin position="155"/>
        <end position="179"/>
    </location>
</feature>
<feature type="transmembrane region" description="Helical" evidence="10">
    <location>
        <begin position="124"/>
        <end position="148"/>
    </location>
</feature>
<evidence type="ECO:0000256" key="11">
    <source>
        <dbReference type="PIRNR" id="PIRNR002869"/>
    </source>
</evidence>
<dbReference type="PRINTS" id="PR01806">
    <property type="entry name" value="VIRFACTRMVIN"/>
</dbReference>
<evidence type="ECO:0000256" key="9">
    <source>
        <dbReference type="ARBA" id="ARBA00061532"/>
    </source>
</evidence>
<name>A0ABU0J610_9HYPH</name>
<dbReference type="Pfam" id="PF03023">
    <property type="entry name" value="MurJ"/>
    <property type="match status" value="1"/>
</dbReference>
<dbReference type="PANTHER" id="PTHR47019">
    <property type="entry name" value="LIPID II FLIPPASE MURJ"/>
    <property type="match status" value="1"/>
</dbReference>
<dbReference type="InterPro" id="IPR051050">
    <property type="entry name" value="Lipid_II_flippase_MurJ/MviN"/>
</dbReference>
<keyword evidence="6 10" id="KW-1133">Transmembrane helix</keyword>
<reference evidence="12 13" key="1">
    <citation type="submission" date="2023-07" db="EMBL/GenBank/DDBJ databases">
        <title>Genomic Encyclopedia of Type Strains, Phase IV (KMG-IV): sequencing the most valuable type-strain genomes for metagenomic binning, comparative biology and taxonomic classification.</title>
        <authorList>
            <person name="Goeker M."/>
        </authorList>
    </citation>
    <scope>NUCLEOTIDE SEQUENCE [LARGE SCALE GENOMIC DNA]</scope>
    <source>
        <strain evidence="12 13">DSM 19619</strain>
    </source>
</reference>
<evidence type="ECO:0000256" key="7">
    <source>
        <dbReference type="ARBA" id="ARBA00023136"/>
    </source>
</evidence>
<keyword evidence="10" id="KW-0997">Cell inner membrane</keyword>
<keyword evidence="10 11" id="KW-0961">Cell wall biogenesis/degradation</keyword>
<evidence type="ECO:0000256" key="8">
    <source>
        <dbReference type="ARBA" id="ARBA00060041"/>
    </source>
</evidence>
<evidence type="ECO:0000313" key="12">
    <source>
        <dbReference type="EMBL" id="MDQ0469701.1"/>
    </source>
</evidence>
<accession>A0ABU0J610</accession>
<dbReference type="HAMAP" id="MF_02078">
    <property type="entry name" value="MurJ_MviN"/>
    <property type="match status" value="1"/>
</dbReference>
<comment type="subcellular location">
    <subcellularLocation>
        <location evidence="10">Cell inner membrane</location>
        <topology evidence="10">Multi-pass membrane protein</topology>
    </subcellularLocation>
    <subcellularLocation>
        <location evidence="1">Cell membrane</location>
        <topology evidence="1">Multi-pass membrane protein</topology>
    </subcellularLocation>
</comment>
<evidence type="ECO:0000256" key="2">
    <source>
        <dbReference type="ARBA" id="ARBA00022475"/>
    </source>
</evidence>
<comment type="pathway">
    <text evidence="10">Cell wall biogenesis; peptidoglycan biosynthesis.</text>
</comment>
<evidence type="ECO:0000256" key="4">
    <source>
        <dbReference type="ARBA" id="ARBA00022960"/>
    </source>
</evidence>
<feature type="transmembrane region" description="Helical" evidence="10">
    <location>
        <begin position="380"/>
        <end position="399"/>
    </location>
</feature>
<keyword evidence="4 10" id="KW-0133">Cell shape</keyword>